<name>A0ABR9VW47_9SYNC</name>
<evidence type="ECO:0000313" key="1">
    <source>
        <dbReference type="EMBL" id="MBE9255568.1"/>
    </source>
</evidence>
<dbReference type="InterPro" id="IPR014825">
    <property type="entry name" value="DNA_alkylation"/>
</dbReference>
<evidence type="ECO:0000313" key="2">
    <source>
        <dbReference type="Proteomes" id="UP000658720"/>
    </source>
</evidence>
<reference evidence="1 2" key="1">
    <citation type="submission" date="2020-10" db="EMBL/GenBank/DDBJ databases">
        <authorList>
            <person name="Castelo-Branco R."/>
            <person name="Eusebio N."/>
            <person name="Adriana R."/>
            <person name="Vieira A."/>
            <person name="Brugerolle De Fraissinette N."/>
            <person name="Rezende De Castro R."/>
            <person name="Schneider M.P."/>
            <person name="Vasconcelos V."/>
            <person name="Leao P.N."/>
        </authorList>
    </citation>
    <scope>NUCLEOTIDE SEQUENCE [LARGE SCALE GENOMIC DNA]</scope>
    <source>
        <strain evidence="1 2">LEGE 00031</strain>
    </source>
</reference>
<accession>A0ABR9VW47</accession>
<dbReference type="SUPFAM" id="SSF48371">
    <property type="entry name" value="ARM repeat"/>
    <property type="match status" value="1"/>
</dbReference>
<dbReference type="Proteomes" id="UP000658720">
    <property type="component" value="Unassembled WGS sequence"/>
</dbReference>
<dbReference type="PANTHER" id="PTHR34070">
    <property type="entry name" value="ARMADILLO-TYPE FOLD"/>
    <property type="match status" value="1"/>
</dbReference>
<keyword evidence="2" id="KW-1185">Reference proteome</keyword>
<protein>
    <submittedName>
        <fullName evidence="1">DNA alkylation repair protein</fullName>
    </submittedName>
</protein>
<dbReference type="InterPro" id="IPR016024">
    <property type="entry name" value="ARM-type_fold"/>
</dbReference>
<comment type="caution">
    <text evidence="1">The sequence shown here is derived from an EMBL/GenBank/DDBJ whole genome shotgun (WGS) entry which is preliminary data.</text>
</comment>
<dbReference type="CDD" id="cd06561">
    <property type="entry name" value="AlkD_like"/>
    <property type="match status" value="1"/>
</dbReference>
<organism evidence="1 2">
    <name type="scientific">Synechocystis salina LEGE 00031</name>
    <dbReference type="NCBI Taxonomy" id="1828736"/>
    <lineage>
        <taxon>Bacteria</taxon>
        <taxon>Bacillati</taxon>
        <taxon>Cyanobacteriota</taxon>
        <taxon>Cyanophyceae</taxon>
        <taxon>Synechococcales</taxon>
        <taxon>Merismopediaceae</taxon>
        <taxon>Synechocystis</taxon>
    </lineage>
</organism>
<dbReference type="PANTHER" id="PTHR34070:SF1">
    <property type="entry name" value="DNA ALKYLATION REPAIR PROTEIN"/>
    <property type="match status" value="1"/>
</dbReference>
<gene>
    <name evidence="1" type="ORF">IQ217_17355</name>
</gene>
<dbReference type="Gene3D" id="1.25.10.90">
    <property type="match status" value="1"/>
</dbReference>
<sequence length="246" mass="28101">MDSSDPQSLLNSLLSDLRTQADASYPDRIATLFNVDVQDFLGVPTPKVRQLSAQYFRELRHLSLSKLLGHCEVLLRSGTYECRLIAFDWSFRRSAHLGAHHFDLFESWLHQYVSGWPDCDDLCTHSLGLVVASFPGVALRVIPWTRETNCWLRRAAAVSLIYGLRRGLLLADALMVAQCLLEEENELVQKGCGWMLKEASKSYPDDVFEFVLRYRGQLPRLVLRTAIAKLPDSQRQQVLKRRVTSH</sequence>
<proteinExistence type="predicted"/>
<dbReference type="EMBL" id="JADEVV010000071">
    <property type="protein sequence ID" value="MBE9255568.1"/>
    <property type="molecule type" value="Genomic_DNA"/>
</dbReference>
<dbReference type="RefSeq" id="WP_194020981.1">
    <property type="nucleotide sequence ID" value="NZ_JADEVV010000071.1"/>
</dbReference>
<dbReference type="Pfam" id="PF08713">
    <property type="entry name" value="DNA_alkylation"/>
    <property type="match status" value="1"/>
</dbReference>